<dbReference type="PANTHER" id="PTHR10545:SF29">
    <property type="entry name" value="GH14572P-RELATED"/>
    <property type="match status" value="1"/>
</dbReference>
<evidence type="ECO:0000313" key="5">
    <source>
        <dbReference type="Proteomes" id="UP000029072"/>
    </source>
</evidence>
<dbReference type="GO" id="GO:0008080">
    <property type="term" value="F:N-acetyltransferase activity"/>
    <property type="evidence" value="ECO:0007669"/>
    <property type="project" value="TreeGrafter"/>
</dbReference>
<dbReference type="InterPro" id="IPR016181">
    <property type="entry name" value="Acyl_CoA_acyltransferase"/>
</dbReference>
<comment type="caution">
    <text evidence="4">The sequence shown here is derived from an EMBL/GenBank/DDBJ whole genome shotgun (WGS) entry which is preliminary data.</text>
</comment>
<dbReference type="EMBL" id="JGYS01000005">
    <property type="protein sequence ID" value="KFI55563.1"/>
    <property type="molecule type" value="Genomic_DNA"/>
</dbReference>
<name>A0A087A9W3_9BIFI</name>
<accession>A0A087A9W3</accession>
<keyword evidence="1 4" id="KW-0808">Transferase</keyword>
<evidence type="ECO:0000313" key="4">
    <source>
        <dbReference type="EMBL" id="KFI55563.1"/>
    </source>
</evidence>
<dbReference type="SUPFAM" id="SSF55729">
    <property type="entry name" value="Acyl-CoA N-acyltransferases (Nat)"/>
    <property type="match status" value="1"/>
</dbReference>
<dbReference type="InterPro" id="IPR000182">
    <property type="entry name" value="GNAT_dom"/>
</dbReference>
<keyword evidence="2" id="KW-0012">Acyltransferase</keyword>
<dbReference type="Proteomes" id="UP000029072">
    <property type="component" value="Unassembled WGS sequence"/>
</dbReference>
<evidence type="ECO:0000256" key="1">
    <source>
        <dbReference type="ARBA" id="ARBA00022679"/>
    </source>
</evidence>
<dbReference type="InterPro" id="IPR051016">
    <property type="entry name" value="Diverse_Substrate_AcTransf"/>
</dbReference>
<sequence length="181" mass="20568">MRASRCKMPVHRYTIGTLGHMDESHIRRAQKRDIPELHRLLRQVADVHHNGRPDLFRPNATKYTDEELARIVSDDETPVFGVFSDDDDATLLGYAFCVFQRPQHNHVLTDITTLYIDDICVDETARGRGVGTAVYRHVIDFAKANGCYNVTLNVWSCNPGAQAFYEAMGLKPYKIGMETIL</sequence>
<proteinExistence type="predicted"/>
<reference evidence="4 5" key="1">
    <citation type="submission" date="2014-03" db="EMBL/GenBank/DDBJ databases">
        <title>Genomics of Bifidobacteria.</title>
        <authorList>
            <person name="Ventura M."/>
            <person name="Milani C."/>
            <person name="Lugli G.A."/>
        </authorList>
    </citation>
    <scope>NUCLEOTIDE SEQUENCE [LARGE SCALE GENOMIC DNA]</scope>
    <source>
        <strain evidence="4 5">DSM 23973</strain>
    </source>
</reference>
<dbReference type="CDD" id="cd04301">
    <property type="entry name" value="NAT_SF"/>
    <property type="match status" value="1"/>
</dbReference>
<evidence type="ECO:0000259" key="3">
    <source>
        <dbReference type="PROSITE" id="PS51186"/>
    </source>
</evidence>
<dbReference type="Gene3D" id="3.40.630.30">
    <property type="match status" value="1"/>
</dbReference>
<organism evidence="4 5">
    <name type="scientific">Bifidobacterium callitrichos DSM 23973</name>
    <dbReference type="NCBI Taxonomy" id="1437609"/>
    <lineage>
        <taxon>Bacteria</taxon>
        <taxon>Bacillati</taxon>
        <taxon>Actinomycetota</taxon>
        <taxon>Actinomycetes</taxon>
        <taxon>Bifidobacteriales</taxon>
        <taxon>Bifidobacteriaceae</taxon>
        <taxon>Bifidobacterium</taxon>
    </lineage>
</organism>
<dbReference type="AlphaFoldDB" id="A0A087A9W3"/>
<dbReference type="Pfam" id="PF00583">
    <property type="entry name" value="Acetyltransf_1"/>
    <property type="match status" value="1"/>
</dbReference>
<feature type="domain" description="N-acetyltransferase" evidence="3">
    <location>
        <begin position="24"/>
        <end position="181"/>
    </location>
</feature>
<dbReference type="STRING" id="1437609.BCAL_0820"/>
<protein>
    <submittedName>
        <fullName evidence="4">GNAT family acetyltransferase</fullName>
    </submittedName>
</protein>
<gene>
    <name evidence="4" type="ORF">BCAL_0820</name>
</gene>
<dbReference type="eggNOG" id="COG0456">
    <property type="taxonomic scope" value="Bacteria"/>
</dbReference>
<dbReference type="PANTHER" id="PTHR10545">
    <property type="entry name" value="DIAMINE N-ACETYLTRANSFERASE"/>
    <property type="match status" value="1"/>
</dbReference>
<evidence type="ECO:0000256" key="2">
    <source>
        <dbReference type="ARBA" id="ARBA00023315"/>
    </source>
</evidence>
<dbReference type="PROSITE" id="PS51186">
    <property type="entry name" value="GNAT"/>
    <property type="match status" value="1"/>
</dbReference>